<dbReference type="PANTHER" id="PTHR24286">
    <property type="entry name" value="CYTOCHROME P450 26"/>
    <property type="match status" value="1"/>
</dbReference>
<evidence type="ECO:0000256" key="3">
    <source>
        <dbReference type="ARBA" id="ARBA00022617"/>
    </source>
</evidence>
<dbReference type="OrthoDB" id="9764248at2"/>
<dbReference type="InterPro" id="IPR001128">
    <property type="entry name" value="Cyt_P450"/>
</dbReference>
<dbReference type="GO" id="GO:0020037">
    <property type="term" value="F:heme binding"/>
    <property type="evidence" value="ECO:0007669"/>
    <property type="project" value="InterPro"/>
</dbReference>
<dbReference type="GO" id="GO:0005506">
    <property type="term" value="F:iron ion binding"/>
    <property type="evidence" value="ECO:0007669"/>
    <property type="project" value="InterPro"/>
</dbReference>
<reference evidence="10 11" key="1">
    <citation type="submission" date="2019-06" db="EMBL/GenBank/DDBJ databases">
        <title>Rhodococcus spaelei sp. nov., isolated from a cave.</title>
        <authorList>
            <person name="Lee S.D."/>
        </authorList>
    </citation>
    <scope>NUCLEOTIDE SEQUENCE [LARGE SCALE GENOMIC DNA]</scope>
    <source>
        <strain evidence="10 11">C9-5</strain>
    </source>
</reference>
<dbReference type="InterPro" id="IPR002403">
    <property type="entry name" value="Cyt_P450_E_grp-IV"/>
</dbReference>
<keyword evidence="5 9" id="KW-0560">Oxidoreductase</keyword>
<dbReference type="GO" id="GO:0004497">
    <property type="term" value="F:monooxygenase activity"/>
    <property type="evidence" value="ECO:0007669"/>
    <property type="project" value="UniProtKB-KW"/>
</dbReference>
<organism evidence="10 11">
    <name type="scientific">Rhodococcus spelaei</name>
    <dbReference type="NCBI Taxonomy" id="2546320"/>
    <lineage>
        <taxon>Bacteria</taxon>
        <taxon>Bacillati</taxon>
        <taxon>Actinomycetota</taxon>
        <taxon>Actinomycetes</taxon>
        <taxon>Mycobacteriales</taxon>
        <taxon>Nocardiaceae</taxon>
        <taxon>Rhodococcus</taxon>
    </lineage>
</organism>
<comment type="similarity">
    <text evidence="2 9">Belongs to the cytochrome P450 family.</text>
</comment>
<keyword evidence="6 8" id="KW-0408">Iron</keyword>
<proteinExistence type="inferred from homology"/>
<evidence type="ECO:0000256" key="4">
    <source>
        <dbReference type="ARBA" id="ARBA00022723"/>
    </source>
</evidence>
<dbReference type="InterPro" id="IPR036396">
    <property type="entry name" value="Cyt_P450_sf"/>
</dbReference>
<evidence type="ECO:0000256" key="8">
    <source>
        <dbReference type="PIRSR" id="PIRSR602403-1"/>
    </source>
</evidence>
<evidence type="ECO:0000256" key="2">
    <source>
        <dbReference type="ARBA" id="ARBA00010617"/>
    </source>
</evidence>
<evidence type="ECO:0000256" key="7">
    <source>
        <dbReference type="ARBA" id="ARBA00023033"/>
    </source>
</evidence>
<accession>A0A541B401</accession>
<dbReference type="EMBL" id="VIGH01000007">
    <property type="protein sequence ID" value="TQF67034.1"/>
    <property type="molecule type" value="Genomic_DNA"/>
</dbReference>
<evidence type="ECO:0000256" key="5">
    <source>
        <dbReference type="ARBA" id="ARBA00023002"/>
    </source>
</evidence>
<dbReference type="PRINTS" id="PR00465">
    <property type="entry name" value="EP450IV"/>
</dbReference>
<dbReference type="GO" id="GO:0016705">
    <property type="term" value="F:oxidoreductase activity, acting on paired donors, with incorporation or reduction of molecular oxygen"/>
    <property type="evidence" value="ECO:0007669"/>
    <property type="project" value="InterPro"/>
</dbReference>
<dbReference type="PANTHER" id="PTHR24286:SF24">
    <property type="entry name" value="LANOSTEROL 14-ALPHA DEMETHYLASE"/>
    <property type="match status" value="1"/>
</dbReference>
<dbReference type="PRINTS" id="PR00385">
    <property type="entry name" value="P450"/>
</dbReference>
<keyword evidence="3 8" id="KW-0349">Heme</keyword>
<keyword evidence="4 8" id="KW-0479">Metal-binding</keyword>
<keyword evidence="11" id="KW-1185">Reference proteome</keyword>
<name>A0A541B401_9NOCA</name>
<dbReference type="Proteomes" id="UP000316256">
    <property type="component" value="Unassembled WGS sequence"/>
</dbReference>
<dbReference type="Gene3D" id="1.10.630.10">
    <property type="entry name" value="Cytochrome P450"/>
    <property type="match status" value="1"/>
</dbReference>
<dbReference type="InterPro" id="IPR017972">
    <property type="entry name" value="Cyt_P450_CS"/>
</dbReference>
<dbReference type="AlphaFoldDB" id="A0A541B401"/>
<evidence type="ECO:0000313" key="11">
    <source>
        <dbReference type="Proteomes" id="UP000316256"/>
    </source>
</evidence>
<comment type="cofactor">
    <cofactor evidence="1 8">
        <name>heme</name>
        <dbReference type="ChEBI" id="CHEBI:30413"/>
    </cofactor>
</comment>
<sequence length="456" mass="52026">MRRKQLATVPAGSGLEPIHGTGDPGVLEVLRFFRDPITMVAKRRASYGDITYINSFGLKFVIPLNADGCEAVAMNREKAFANEPAWGFLIGSFFRRGIMLMDFEEHRYHRRIMQQAFTNTHLKGYLQDMQPMLADRVAHLPVGDNVASNGTADDVRLLDEFKQVTLDLALEIFLGLDLPRAEADRINKAFVDCVGAGLSIIRKNIPGTRWARGLAGRKVLEDFFYEHLPAKRATATPDLFSVLCHAQSDEGHTFTDEDVVNHMIFVLMAAHDTSTITLTTMAYYMARYPQWQEKAREQSRTLPPEISYDTLDEFTVLDRIMKESLRLNAPVPGLPRRAIEDTEICGHYIPKGTYVAAIGLVNHHNPALWSDPERFDPDRFTKERAEDKVHRYAWMPFGGGVHKCIGLYFAQMEIKTIMHNLLLRYEWSVPEDYRWELDNSTLPVPKDRLPVRMRAL</sequence>
<dbReference type="Pfam" id="PF00067">
    <property type="entry name" value="p450"/>
    <property type="match status" value="1"/>
</dbReference>
<dbReference type="RefSeq" id="WP_142100992.1">
    <property type="nucleotide sequence ID" value="NZ_VIGH01000007.1"/>
</dbReference>
<evidence type="ECO:0000256" key="1">
    <source>
        <dbReference type="ARBA" id="ARBA00001971"/>
    </source>
</evidence>
<evidence type="ECO:0000256" key="9">
    <source>
        <dbReference type="RuleBase" id="RU000461"/>
    </source>
</evidence>
<evidence type="ECO:0000313" key="10">
    <source>
        <dbReference type="EMBL" id="TQF67034.1"/>
    </source>
</evidence>
<dbReference type="GO" id="GO:0016125">
    <property type="term" value="P:sterol metabolic process"/>
    <property type="evidence" value="ECO:0007669"/>
    <property type="project" value="TreeGrafter"/>
</dbReference>
<feature type="binding site" description="axial binding residue" evidence="8">
    <location>
        <position position="404"/>
    </location>
    <ligand>
        <name>heme</name>
        <dbReference type="ChEBI" id="CHEBI:30413"/>
    </ligand>
    <ligandPart>
        <name>Fe</name>
        <dbReference type="ChEBI" id="CHEBI:18248"/>
    </ligandPart>
</feature>
<dbReference type="PROSITE" id="PS00086">
    <property type="entry name" value="CYTOCHROME_P450"/>
    <property type="match status" value="1"/>
</dbReference>
<evidence type="ECO:0000256" key="6">
    <source>
        <dbReference type="ARBA" id="ARBA00023004"/>
    </source>
</evidence>
<gene>
    <name evidence="10" type="ORF">FK531_15760</name>
</gene>
<comment type="caution">
    <text evidence="10">The sequence shown here is derived from an EMBL/GenBank/DDBJ whole genome shotgun (WGS) entry which is preliminary data.</text>
</comment>
<protein>
    <submittedName>
        <fullName evidence="10">Cytochrome P450</fullName>
    </submittedName>
</protein>
<dbReference type="CDD" id="cd11045">
    <property type="entry name" value="CYP136-like"/>
    <property type="match status" value="1"/>
</dbReference>
<keyword evidence="7 9" id="KW-0503">Monooxygenase</keyword>
<dbReference type="SUPFAM" id="SSF48264">
    <property type="entry name" value="Cytochrome P450"/>
    <property type="match status" value="1"/>
</dbReference>